<dbReference type="RefSeq" id="WP_122935211.1">
    <property type="nucleotide sequence ID" value="NZ_JBHSNT010000007.1"/>
</dbReference>
<protein>
    <submittedName>
        <fullName evidence="1">Uncharacterized protein</fullName>
    </submittedName>
</protein>
<organism evidence="1 2">
    <name type="scientific">Agromyces tardus</name>
    <dbReference type="NCBI Taxonomy" id="2583849"/>
    <lineage>
        <taxon>Bacteria</taxon>
        <taxon>Bacillati</taxon>
        <taxon>Actinomycetota</taxon>
        <taxon>Actinomycetes</taxon>
        <taxon>Micrococcales</taxon>
        <taxon>Microbacteriaceae</taxon>
        <taxon>Agromyces</taxon>
    </lineage>
</organism>
<evidence type="ECO:0000313" key="2">
    <source>
        <dbReference type="Proteomes" id="UP000275048"/>
    </source>
</evidence>
<proteinExistence type="predicted"/>
<sequence length="529" mass="57922">MTKTALDYSQMIREALADPSPRDSVDRVKTAVAKELEALDASAQVKSTNYFNHTFAPDFVLRWRDNTERSVFIRITDEPEWLAEDISYVTAHAPLVLDLSQRPKDTDLGVLRDAAAEHQAMVSGPEALERLIDRKPDDSTATMVSNALAQGGRGLFVQDEAVEFAQAVASGFDAAAQAETARTASAVEEITENLGEVQASRMTRVLQAVWEGSDGRLEDFPGTRDLSGRLNLDSLRYLLNYMDSGDRTFWQRIGRGVRLRDLTELGIELPNPNVSRLIQANLDVLQARACAVFGNPMAIDGADAVELTWSIRDRFLTLEGPSYFVLTSESKEEIEPKIRPGQPVPSIDDFIERADPDALDEVTLRTGTELVIVHNEEGPINGDRLTEVAGQRATTTGVEKAKVKSPTGRVTVDFRTATGTRQTRSNLLMADLLQATIPLVLTLEDDDRESLAEFLAYEGVSEDVTAVALDMDGLSEDDGEAADEAFVDDQVPVGESVDPEVMGDEGATLTMEEILDAIARFDNEGPSQD</sequence>
<reference evidence="1 2" key="1">
    <citation type="submission" date="2018-10" db="EMBL/GenBank/DDBJ databases">
        <title>Isolation, diversity and antibacterial activity of antinobacteria from the wheat rhizosphere soil.</title>
        <authorList>
            <person name="Sun T."/>
        </authorList>
    </citation>
    <scope>NUCLEOTIDE SEQUENCE [LARGE SCALE GENOMIC DNA]</scope>
    <source>
        <strain evidence="1 2">SJ-23</strain>
    </source>
</reference>
<dbReference type="OrthoDB" id="4915395at2"/>
<accession>A0A3M8APC9</accession>
<keyword evidence="2" id="KW-1185">Reference proteome</keyword>
<gene>
    <name evidence="1" type="ORF">EDM22_01330</name>
</gene>
<name>A0A3M8APC9_9MICO</name>
<comment type="caution">
    <text evidence="1">The sequence shown here is derived from an EMBL/GenBank/DDBJ whole genome shotgun (WGS) entry which is preliminary data.</text>
</comment>
<dbReference type="EMBL" id="RHHB01000001">
    <property type="protein sequence ID" value="RNB52375.1"/>
    <property type="molecule type" value="Genomic_DNA"/>
</dbReference>
<dbReference type="Proteomes" id="UP000275048">
    <property type="component" value="Unassembled WGS sequence"/>
</dbReference>
<evidence type="ECO:0000313" key="1">
    <source>
        <dbReference type="EMBL" id="RNB52375.1"/>
    </source>
</evidence>
<dbReference type="AlphaFoldDB" id="A0A3M8APC9"/>